<protein>
    <submittedName>
        <fullName evidence="2">Uroporphyrinogen decarboxylase</fullName>
    </submittedName>
</protein>
<sequence>MDPPLRLWTVEGLREVPMEAVNTIEIIGYFASVMVAISLMMKNIIWLRWLNFVGCTLFVVYGVFISAWPVAGMNAFVACINIYHLTKIYRAKANTPAAA</sequence>
<keyword evidence="3" id="KW-1185">Reference proteome</keyword>
<gene>
    <name evidence="2" type="ordered locus">Sbal_3892</name>
</gene>
<dbReference type="AlphaFoldDB" id="A3D9E9"/>
<dbReference type="Proteomes" id="UP000001557">
    <property type="component" value="Chromosome"/>
</dbReference>
<keyword evidence="1" id="KW-1133">Transmembrane helix</keyword>
<reference evidence="2 3" key="1">
    <citation type="submission" date="2007-02" db="EMBL/GenBank/DDBJ databases">
        <title>Complete sequence of chromosome of Shewanella baltica OS155.</title>
        <authorList>
            <consortium name="US DOE Joint Genome Institute"/>
            <person name="Copeland A."/>
            <person name="Lucas S."/>
            <person name="Lapidus A."/>
            <person name="Barry K."/>
            <person name="Detter J.C."/>
            <person name="Glavina del Rio T."/>
            <person name="Hammon N."/>
            <person name="Israni S."/>
            <person name="Dalin E."/>
            <person name="Tice H."/>
            <person name="Pitluck S."/>
            <person name="Sims D.R."/>
            <person name="Brettin T."/>
            <person name="Bruce D."/>
            <person name="Han C."/>
            <person name="Tapia R."/>
            <person name="Brainard J."/>
            <person name="Schmutz J."/>
            <person name="Larimer F."/>
            <person name="Land M."/>
            <person name="Hauser L."/>
            <person name="Kyrpides N."/>
            <person name="Mikhailova N."/>
            <person name="Brettar I."/>
            <person name="Klappenbach J."/>
            <person name="Konstantinidis K."/>
            <person name="Rodrigues J."/>
            <person name="Tiedje J."/>
            <person name="Richardson P."/>
        </authorList>
    </citation>
    <scope>NUCLEOTIDE SEQUENCE [LARGE SCALE GENOMIC DNA]</scope>
    <source>
        <strain evidence="3">OS155 / ATCC BAA-1091</strain>
    </source>
</reference>
<dbReference type="EMBL" id="CP000563">
    <property type="protein sequence ID" value="ABN63362.1"/>
    <property type="molecule type" value="Genomic_DNA"/>
</dbReference>
<keyword evidence="1" id="KW-0472">Membrane</keyword>
<accession>A3D9E9</accession>
<dbReference type="KEGG" id="sbl:Sbal_3892"/>
<dbReference type="STRING" id="325240.Sbal_3892"/>
<keyword evidence="1" id="KW-0812">Transmembrane</keyword>
<feature type="transmembrane region" description="Helical" evidence="1">
    <location>
        <begin position="49"/>
        <end position="68"/>
    </location>
</feature>
<feature type="transmembrane region" description="Helical" evidence="1">
    <location>
        <begin position="20"/>
        <end position="37"/>
    </location>
</feature>
<proteinExistence type="predicted"/>
<evidence type="ECO:0000313" key="3">
    <source>
        <dbReference type="Proteomes" id="UP000001557"/>
    </source>
</evidence>
<evidence type="ECO:0000256" key="1">
    <source>
        <dbReference type="SAM" id="Phobius"/>
    </source>
</evidence>
<name>A3D9E9_SHEB5</name>
<dbReference type="HOGENOM" id="CLU_179405_1_0_6"/>
<organism evidence="2 3">
    <name type="scientific">Shewanella baltica (strain OS155 / ATCC BAA-1091)</name>
    <dbReference type="NCBI Taxonomy" id="325240"/>
    <lineage>
        <taxon>Bacteria</taxon>
        <taxon>Pseudomonadati</taxon>
        <taxon>Pseudomonadota</taxon>
        <taxon>Gammaproteobacteria</taxon>
        <taxon>Alteromonadales</taxon>
        <taxon>Shewanellaceae</taxon>
        <taxon>Shewanella</taxon>
    </lineage>
</organism>
<evidence type="ECO:0000313" key="2">
    <source>
        <dbReference type="EMBL" id="ABN63362.1"/>
    </source>
</evidence>